<evidence type="ECO:0000256" key="1">
    <source>
        <dbReference type="SAM" id="MobiDB-lite"/>
    </source>
</evidence>
<feature type="region of interest" description="Disordered" evidence="1">
    <location>
        <begin position="115"/>
        <end position="153"/>
    </location>
</feature>
<dbReference type="EMBL" id="RKQL01000001">
    <property type="protein sequence ID" value="RPE72835.1"/>
    <property type="molecule type" value="Genomic_DNA"/>
</dbReference>
<proteinExistence type="predicted"/>
<reference evidence="2 3" key="1">
    <citation type="submission" date="2018-11" db="EMBL/GenBank/DDBJ databases">
        <title>Genomic Encyclopedia of Type Strains, Phase IV (KMG-IV): sequencing the most valuable type-strain genomes for metagenomic binning, comparative biology and taxonomic classification.</title>
        <authorList>
            <person name="Goeker M."/>
        </authorList>
    </citation>
    <scope>NUCLEOTIDE SEQUENCE [LARGE SCALE GENOMIC DNA]</scope>
    <source>
        <strain evidence="2 3">DSM 101684</strain>
    </source>
</reference>
<dbReference type="Proteomes" id="UP000272193">
    <property type="component" value="Unassembled WGS sequence"/>
</dbReference>
<accession>A0A3N4UVM6</accession>
<keyword evidence="3" id="KW-1185">Reference proteome</keyword>
<sequence length="282" mass="31077">MVAPSDAPPPAWVLTRAHARRLREVYRSAGWPCQDGLEVELLAAGWLERIQTDDGRERLRVTDAGLRCIAASLQANRAARDAHEALVQRVARDMARAGRIVYTGLSLRARVPRAVAPPEPGASAPSPGEGTVEPQPMLPAFEPAGAASQTDEPATRWVVAMPDVFSIRKTTVEAWLQPVVHEIKVRRADLLGDLKQPAKRAAYLDLGGECWYVLGRDARGRPIGEPDEIPLECGVMQAQEDGLVVLRPAPRRPVERLPLAVWLELAQRTPWRDEDEPAQARF</sequence>
<dbReference type="RefSeq" id="WP_124220201.1">
    <property type="nucleotide sequence ID" value="NZ_RKQL01000001.1"/>
</dbReference>
<evidence type="ECO:0000313" key="2">
    <source>
        <dbReference type="EMBL" id="RPE72835.1"/>
    </source>
</evidence>
<organism evidence="2 3">
    <name type="scientific">Tibeticola sediminis</name>
    <dbReference type="NCBI Taxonomy" id="1917811"/>
    <lineage>
        <taxon>Bacteria</taxon>
        <taxon>Pseudomonadati</taxon>
        <taxon>Pseudomonadota</taxon>
        <taxon>Betaproteobacteria</taxon>
        <taxon>Burkholderiales</taxon>
        <taxon>Comamonadaceae</taxon>
        <taxon>Tibeticola</taxon>
    </lineage>
</organism>
<name>A0A3N4UVM6_9BURK</name>
<dbReference type="AlphaFoldDB" id="A0A3N4UVM6"/>
<protein>
    <submittedName>
        <fullName evidence="2">Uncharacterized protein</fullName>
    </submittedName>
</protein>
<comment type="caution">
    <text evidence="2">The sequence shown here is derived from an EMBL/GenBank/DDBJ whole genome shotgun (WGS) entry which is preliminary data.</text>
</comment>
<gene>
    <name evidence="2" type="ORF">EDC62_0541</name>
</gene>
<evidence type="ECO:0000313" key="3">
    <source>
        <dbReference type="Proteomes" id="UP000272193"/>
    </source>
</evidence>
<feature type="compositionally biased region" description="Low complexity" evidence="1">
    <location>
        <begin position="121"/>
        <end position="130"/>
    </location>
</feature>
<dbReference type="OrthoDB" id="7058820at2"/>